<dbReference type="EMBL" id="CYSC01000041">
    <property type="protein sequence ID" value="CUH73752.1"/>
    <property type="molecule type" value="Genomic_DNA"/>
</dbReference>
<reference evidence="1 3" key="1">
    <citation type="submission" date="2015-09" db="EMBL/GenBank/DDBJ databases">
        <authorList>
            <person name="Rodrigo-Torres L."/>
            <person name="Arahal D.R."/>
        </authorList>
    </citation>
    <scope>NUCLEOTIDE SEQUENCE [LARGE SCALE GENOMIC DNA]</scope>
    <source>
        <strain evidence="1 3">CECT 5118</strain>
    </source>
</reference>
<sequence length="139" mass="15006">MTATMTATANANTTPAAFLGLHVALQSALKAHGAWKQRMVRAVANKNTHLSIDELRLAEVSDFGKFLMDLPAELQSSPYLAEVRRLHADMHIAAADVALLVKQGKYEEARAALSTGAFPQISGALNQALVRWQVRDLAA</sequence>
<keyword evidence="3" id="KW-1185">Reference proteome</keyword>
<dbReference type="Proteomes" id="UP000051887">
    <property type="component" value="Unassembled WGS sequence"/>
</dbReference>
<gene>
    <name evidence="1" type="ORF">TL5118_03004</name>
    <name evidence="2" type="ORF">TL5120_03564</name>
</gene>
<dbReference type="Proteomes" id="UP000051086">
    <property type="component" value="Unassembled WGS sequence"/>
</dbReference>
<proteinExistence type="predicted"/>
<dbReference type="AlphaFoldDB" id="A0A0P1GBY7"/>
<organism evidence="2 4">
    <name type="scientific">Thalassovita autumnalis</name>
    <dbReference type="NCBI Taxonomy" id="2072972"/>
    <lineage>
        <taxon>Bacteria</taxon>
        <taxon>Pseudomonadati</taxon>
        <taxon>Pseudomonadota</taxon>
        <taxon>Alphaproteobacteria</taxon>
        <taxon>Rhodobacterales</taxon>
        <taxon>Roseobacteraceae</taxon>
        <taxon>Thalassovita</taxon>
    </lineage>
</organism>
<reference evidence="2 4" key="2">
    <citation type="submission" date="2015-09" db="EMBL/GenBank/DDBJ databases">
        <authorList>
            <consortium name="Swine Surveillance"/>
        </authorList>
    </citation>
    <scope>NUCLEOTIDE SEQUENCE [LARGE SCALE GENOMIC DNA]</scope>
    <source>
        <strain evidence="2 4">5120</strain>
    </source>
</reference>
<protein>
    <submittedName>
        <fullName evidence="2">Diguanylate cyclase</fullName>
    </submittedName>
</protein>
<dbReference type="RefSeq" id="WP_058244875.1">
    <property type="nucleotide sequence ID" value="NZ_CYSB01000038.1"/>
</dbReference>
<accession>A0A0P1GBY7</accession>
<dbReference type="OrthoDB" id="8613985at2"/>
<evidence type="ECO:0000313" key="2">
    <source>
        <dbReference type="EMBL" id="CUH73752.1"/>
    </source>
</evidence>
<dbReference type="Gene3D" id="1.20.120.30">
    <property type="entry name" value="Aspartate receptor, ligand-binding domain"/>
    <property type="match status" value="1"/>
</dbReference>
<name>A0A0P1GBY7_9RHOB</name>
<evidence type="ECO:0000313" key="3">
    <source>
        <dbReference type="Proteomes" id="UP000051086"/>
    </source>
</evidence>
<dbReference type="EMBL" id="CYSB01000038">
    <property type="protein sequence ID" value="CUH69045.1"/>
    <property type="molecule type" value="Genomic_DNA"/>
</dbReference>
<evidence type="ECO:0000313" key="1">
    <source>
        <dbReference type="EMBL" id="CUH69045.1"/>
    </source>
</evidence>
<evidence type="ECO:0000313" key="4">
    <source>
        <dbReference type="Proteomes" id="UP000051887"/>
    </source>
</evidence>